<keyword evidence="5" id="KW-0067">ATP-binding</keyword>
<name>A0A4Y8LCP8_9BACT</name>
<dbReference type="GO" id="GO:0005524">
    <property type="term" value="F:ATP binding"/>
    <property type="evidence" value="ECO:0007669"/>
    <property type="project" value="UniProtKB-KW"/>
</dbReference>
<dbReference type="GO" id="GO:0009443">
    <property type="term" value="P:pyridoxal 5'-phosphate salvage"/>
    <property type="evidence" value="ECO:0007669"/>
    <property type="project" value="InterPro"/>
</dbReference>
<evidence type="ECO:0000256" key="2">
    <source>
        <dbReference type="ARBA" id="ARBA00022679"/>
    </source>
</evidence>
<dbReference type="GO" id="GO:0008478">
    <property type="term" value="F:pyridoxal kinase activity"/>
    <property type="evidence" value="ECO:0007669"/>
    <property type="project" value="UniProtKB-EC"/>
</dbReference>
<dbReference type="EMBL" id="SOML01000001">
    <property type="protein sequence ID" value="TFD98810.1"/>
    <property type="molecule type" value="Genomic_DNA"/>
</dbReference>
<sequence>MSSLKGKMKKTDLGFRKKILSIQSRLVCGYVGNNIAELAIQLHGLDVIAFPSVLFSTHTGISRIYGSATSKALFDELVEGIKAINVIKDVNNIITGYIGTPEIVESSAQFIKHIKDQYPDRLYICDPVMGDFDQGMYVSEEVEKSISEYLIPLADVMTPNHFELKRLLKSDADTVDSILEAVVANPLLSEKKIIVTGCILKDTPADIIDMLVIQNGHADRISSPKLDIAMVGAGDLFTAIISVQLAKGADLLRATELASESLYRALVYSKERGVMEMNSECLLHCLNLG</sequence>
<dbReference type="CDD" id="cd01173">
    <property type="entry name" value="pyridoxal_pyridoxamine_kinase"/>
    <property type="match status" value="1"/>
</dbReference>
<dbReference type="PANTHER" id="PTHR10534:SF2">
    <property type="entry name" value="PYRIDOXAL KINASE"/>
    <property type="match status" value="1"/>
</dbReference>
<dbReference type="STRING" id="1121485.GCA_000426485_01091"/>
<organism evidence="7 8">
    <name type="scientific">Dysgonomonas capnocytophagoides</name>
    <dbReference type="NCBI Taxonomy" id="45254"/>
    <lineage>
        <taxon>Bacteria</taxon>
        <taxon>Pseudomonadati</taxon>
        <taxon>Bacteroidota</taxon>
        <taxon>Bacteroidia</taxon>
        <taxon>Bacteroidales</taxon>
        <taxon>Dysgonomonadaceae</taxon>
        <taxon>Dysgonomonas</taxon>
    </lineage>
</organism>
<dbReference type="InterPro" id="IPR004625">
    <property type="entry name" value="PyrdxlKinase"/>
</dbReference>
<evidence type="ECO:0000313" key="7">
    <source>
        <dbReference type="EMBL" id="TFD98810.1"/>
    </source>
</evidence>
<dbReference type="Gene3D" id="3.40.1190.20">
    <property type="match status" value="1"/>
</dbReference>
<evidence type="ECO:0000256" key="5">
    <source>
        <dbReference type="ARBA" id="ARBA00022840"/>
    </source>
</evidence>
<protein>
    <recommendedName>
        <fullName evidence="1">pyridoxal kinase</fullName>
        <ecNumber evidence="1">2.7.1.35</ecNumber>
    </recommendedName>
</protein>
<feature type="domain" description="Pyridoxamine kinase/Phosphomethylpyrimidine kinase" evidence="6">
    <location>
        <begin position="89"/>
        <end position="271"/>
    </location>
</feature>
<dbReference type="NCBIfam" id="TIGR00687">
    <property type="entry name" value="pyridox_kin"/>
    <property type="match status" value="1"/>
</dbReference>
<evidence type="ECO:0000256" key="1">
    <source>
        <dbReference type="ARBA" id="ARBA00012104"/>
    </source>
</evidence>
<dbReference type="SUPFAM" id="SSF53613">
    <property type="entry name" value="Ribokinase-like"/>
    <property type="match status" value="1"/>
</dbReference>
<comment type="caution">
    <text evidence="7">The sequence shown here is derived from an EMBL/GenBank/DDBJ whole genome shotgun (WGS) entry which is preliminary data.</text>
</comment>
<keyword evidence="2 7" id="KW-0808">Transferase</keyword>
<keyword evidence="8" id="KW-1185">Reference proteome</keyword>
<dbReference type="Pfam" id="PF08543">
    <property type="entry name" value="Phos_pyr_kin"/>
    <property type="match status" value="1"/>
</dbReference>
<proteinExistence type="predicted"/>
<dbReference type="AlphaFoldDB" id="A0A4Y8LCP8"/>
<reference evidence="7 8" key="1">
    <citation type="submission" date="2019-03" db="EMBL/GenBank/DDBJ databases">
        <title>San Antonio Military Medical Center submission to MRSN (WRAIR), pending publication.</title>
        <authorList>
            <person name="Blyth D.M."/>
            <person name="Mccarthy S.L."/>
            <person name="Schall S.E."/>
            <person name="Stam J.A."/>
            <person name="Ong A.C."/>
            <person name="Mcgann P.T."/>
        </authorList>
    </citation>
    <scope>NUCLEOTIDE SEQUENCE [LARGE SCALE GENOMIC DNA]</scope>
    <source>
        <strain evidence="7 8">MRSN571793</strain>
    </source>
</reference>
<dbReference type="InterPro" id="IPR029056">
    <property type="entry name" value="Ribokinase-like"/>
</dbReference>
<evidence type="ECO:0000313" key="8">
    <source>
        <dbReference type="Proteomes" id="UP000297861"/>
    </source>
</evidence>
<keyword evidence="3" id="KW-0547">Nucleotide-binding</keyword>
<keyword evidence="4 7" id="KW-0418">Kinase</keyword>
<accession>A0A4Y8LCP8</accession>
<evidence type="ECO:0000256" key="3">
    <source>
        <dbReference type="ARBA" id="ARBA00022741"/>
    </source>
</evidence>
<dbReference type="Proteomes" id="UP000297861">
    <property type="component" value="Unassembled WGS sequence"/>
</dbReference>
<dbReference type="EC" id="2.7.1.35" evidence="1"/>
<dbReference type="OrthoDB" id="9800808at2"/>
<dbReference type="InterPro" id="IPR013749">
    <property type="entry name" value="PM/HMP-P_kinase-1"/>
</dbReference>
<evidence type="ECO:0000256" key="4">
    <source>
        <dbReference type="ARBA" id="ARBA00022777"/>
    </source>
</evidence>
<evidence type="ECO:0000259" key="6">
    <source>
        <dbReference type="Pfam" id="PF08543"/>
    </source>
</evidence>
<dbReference type="GO" id="GO:0005829">
    <property type="term" value="C:cytosol"/>
    <property type="evidence" value="ECO:0007669"/>
    <property type="project" value="TreeGrafter"/>
</dbReference>
<gene>
    <name evidence="7" type="ORF">E2605_01615</name>
</gene>
<dbReference type="PANTHER" id="PTHR10534">
    <property type="entry name" value="PYRIDOXAL KINASE"/>
    <property type="match status" value="1"/>
</dbReference>